<dbReference type="PANTHER" id="PTHR48058:SF23">
    <property type="entry name" value="LEUCINE-RICH REPEAT-CONTAINING N-TERMINAL PLANT-TYPE DOMAIN-CONTAINING PROTEIN"/>
    <property type="match status" value="1"/>
</dbReference>
<dbReference type="Pfam" id="PF00560">
    <property type="entry name" value="LRR_1"/>
    <property type="match status" value="1"/>
</dbReference>
<evidence type="ECO:0000313" key="2">
    <source>
        <dbReference type="Proteomes" id="UP001054252"/>
    </source>
</evidence>
<name>A0AAV5MKI1_9ROSI</name>
<protein>
    <submittedName>
        <fullName evidence="1">Uncharacterized protein</fullName>
    </submittedName>
</protein>
<sequence>MKQLRYLNLSYAQFRGRILGELGNLTKLHVLDLSQNYYERLKVDDDIQWISCLSSLQRLDLSGVNLSHASSNLFQHFRVSALFSFLPTAEHHQPFPAPSSEKKIAAGSALLLPSLWPAVAGYKLRFFLCFPNLSNFPAGSSPQSVAPAC</sequence>
<dbReference type="InterPro" id="IPR001611">
    <property type="entry name" value="Leu-rich_rpt"/>
</dbReference>
<reference evidence="1 2" key="1">
    <citation type="journal article" date="2021" name="Commun. Biol.">
        <title>The genome of Shorea leprosula (Dipterocarpaceae) highlights the ecological relevance of drought in aseasonal tropical rainforests.</title>
        <authorList>
            <person name="Ng K.K.S."/>
            <person name="Kobayashi M.J."/>
            <person name="Fawcett J.A."/>
            <person name="Hatakeyama M."/>
            <person name="Paape T."/>
            <person name="Ng C.H."/>
            <person name="Ang C.C."/>
            <person name="Tnah L.H."/>
            <person name="Lee C.T."/>
            <person name="Nishiyama T."/>
            <person name="Sese J."/>
            <person name="O'Brien M.J."/>
            <person name="Copetti D."/>
            <person name="Mohd Noor M.I."/>
            <person name="Ong R.C."/>
            <person name="Putra M."/>
            <person name="Sireger I.Z."/>
            <person name="Indrioko S."/>
            <person name="Kosugi Y."/>
            <person name="Izuno A."/>
            <person name="Isagi Y."/>
            <person name="Lee S.L."/>
            <person name="Shimizu K.K."/>
        </authorList>
    </citation>
    <scope>NUCLEOTIDE SEQUENCE [LARGE SCALE GENOMIC DNA]</scope>
    <source>
        <strain evidence="1">214</strain>
    </source>
</reference>
<dbReference type="Gene3D" id="3.80.10.10">
    <property type="entry name" value="Ribonuclease Inhibitor"/>
    <property type="match status" value="1"/>
</dbReference>
<dbReference type="InterPro" id="IPR032675">
    <property type="entry name" value="LRR_dom_sf"/>
</dbReference>
<evidence type="ECO:0000313" key="1">
    <source>
        <dbReference type="EMBL" id="GKV50498.1"/>
    </source>
</evidence>
<proteinExistence type="predicted"/>
<dbReference type="AlphaFoldDB" id="A0AAV5MKI1"/>
<dbReference type="EMBL" id="BPVZ01000373">
    <property type="protein sequence ID" value="GKV50498.1"/>
    <property type="molecule type" value="Genomic_DNA"/>
</dbReference>
<gene>
    <name evidence="1" type="ORF">SLEP1_g57201</name>
</gene>
<organism evidence="1 2">
    <name type="scientific">Rubroshorea leprosula</name>
    <dbReference type="NCBI Taxonomy" id="152421"/>
    <lineage>
        <taxon>Eukaryota</taxon>
        <taxon>Viridiplantae</taxon>
        <taxon>Streptophyta</taxon>
        <taxon>Embryophyta</taxon>
        <taxon>Tracheophyta</taxon>
        <taxon>Spermatophyta</taxon>
        <taxon>Magnoliopsida</taxon>
        <taxon>eudicotyledons</taxon>
        <taxon>Gunneridae</taxon>
        <taxon>Pentapetalae</taxon>
        <taxon>rosids</taxon>
        <taxon>malvids</taxon>
        <taxon>Malvales</taxon>
        <taxon>Dipterocarpaceae</taxon>
        <taxon>Rubroshorea</taxon>
    </lineage>
</organism>
<dbReference type="Proteomes" id="UP001054252">
    <property type="component" value="Unassembled WGS sequence"/>
</dbReference>
<accession>A0AAV5MKI1</accession>
<comment type="caution">
    <text evidence="1">The sequence shown here is derived from an EMBL/GenBank/DDBJ whole genome shotgun (WGS) entry which is preliminary data.</text>
</comment>
<keyword evidence="2" id="KW-1185">Reference proteome</keyword>
<dbReference type="PANTHER" id="PTHR48058">
    <property type="entry name" value="LRR RECEPTOR-LIKE SERINE/THREONINE-PROTEIN KINASE FLS2-RELATED"/>
    <property type="match status" value="1"/>
</dbReference>
<dbReference type="SUPFAM" id="SSF52058">
    <property type="entry name" value="L domain-like"/>
    <property type="match status" value="1"/>
</dbReference>